<sequence>MARTPHRPAELVGQIFRGSDVVRRGLLTRSQLNGAAWRRVLRDVYVDAELPDSHRLRCEAVGLILPAGAALTGRSAACVEGLPIGEPEDPVSVIVPPPNRLQMRGVRARHAALPATEIRRHPTSDPPNGPPGPGLPVTVPVRTAWELAREPDVPAAVAGLDLLLGHGYVTESELRSLVEARPRTRTAATLRLADGRAGAPEESVLRVKVVRAGFPHPVPHHPIRVHDHRTSVDLGWPALRVGANFYRDSEHYRGDQSRRSALADARWTVILAGRDELHDPDRFAKFCGFLDDALRRRRDETL</sequence>
<keyword evidence="2" id="KW-1185">Reference proteome</keyword>
<accession>A0ABP3EEI3</accession>
<dbReference type="Proteomes" id="UP001500967">
    <property type="component" value="Unassembled WGS sequence"/>
</dbReference>
<evidence type="ECO:0000313" key="2">
    <source>
        <dbReference type="Proteomes" id="UP001500967"/>
    </source>
</evidence>
<dbReference type="RefSeq" id="WP_344651323.1">
    <property type="nucleotide sequence ID" value="NZ_BAAAGX010000018.1"/>
</dbReference>
<dbReference type="EMBL" id="BAAAGX010000018">
    <property type="protein sequence ID" value="GAA0258584.1"/>
    <property type="molecule type" value="Genomic_DNA"/>
</dbReference>
<protein>
    <recommendedName>
        <fullName evidence="3">Transcriptional regulator, AbiEi antitoxin, Type IV TA system</fullName>
    </recommendedName>
</protein>
<name>A0ABP3EEI3_9ACTN</name>
<evidence type="ECO:0000313" key="1">
    <source>
        <dbReference type="EMBL" id="GAA0258584.1"/>
    </source>
</evidence>
<organism evidence="1 2">
    <name type="scientific">Cryptosporangium japonicum</name>
    <dbReference type="NCBI Taxonomy" id="80872"/>
    <lineage>
        <taxon>Bacteria</taxon>
        <taxon>Bacillati</taxon>
        <taxon>Actinomycetota</taxon>
        <taxon>Actinomycetes</taxon>
        <taxon>Cryptosporangiales</taxon>
        <taxon>Cryptosporangiaceae</taxon>
        <taxon>Cryptosporangium</taxon>
    </lineage>
</organism>
<gene>
    <name evidence="1" type="ORF">GCM10009539_49900</name>
</gene>
<proteinExistence type="predicted"/>
<comment type="caution">
    <text evidence="1">The sequence shown here is derived from an EMBL/GenBank/DDBJ whole genome shotgun (WGS) entry which is preliminary data.</text>
</comment>
<evidence type="ECO:0008006" key="3">
    <source>
        <dbReference type="Google" id="ProtNLM"/>
    </source>
</evidence>
<reference evidence="2" key="1">
    <citation type="journal article" date="2019" name="Int. J. Syst. Evol. Microbiol.">
        <title>The Global Catalogue of Microorganisms (GCM) 10K type strain sequencing project: providing services to taxonomists for standard genome sequencing and annotation.</title>
        <authorList>
            <consortium name="The Broad Institute Genomics Platform"/>
            <consortium name="The Broad Institute Genome Sequencing Center for Infectious Disease"/>
            <person name="Wu L."/>
            <person name="Ma J."/>
        </authorList>
    </citation>
    <scope>NUCLEOTIDE SEQUENCE [LARGE SCALE GENOMIC DNA]</scope>
    <source>
        <strain evidence="2">JCM 10425</strain>
    </source>
</reference>